<dbReference type="EMBL" id="KQ435754">
    <property type="protein sequence ID" value="KOX76070.1"/>
    <property type="molecule type" value="Genomic_DNA"/>
</dbReference>
<organism evidence="1 2">
    <name type="scientific">Melipona quadrifasciata</name>
    <dbReference type="NCBI Taxonomy" id="166423"/>
    <lineage>
        <taxon>Eukaryota</taxon>
        <taxon>Metazoa</taxon>
        <taxon>Ecdysozoa</taxon>
        <taxon>Arthropoda</taxon>
        <taxon>Hexapoda</taxon>
        <taxon>Insecta</taxon>
        <taxon>Pterygota</taxon>
        <taxon>Neoptera</taxon>
        <taxon>Endopterygota</taxon>
        <taxon>Hymenoptera</taxon>
        <taxon>Apocrita</taxon>
        <taxon>Aculeata</taxon>
        <taxon>Apoidea</taxon>
        <taxon>Anthophila</taxon>
        <taxon>Apidae</taxon>
        <taxon>Melipona</taxon>
    </lineage>
</organism>
<keyword evidence="2" id="KW-1185">Reference proteome</keyword>
<proteinExistence type="predicted"/>
<evidence type="ECO:0000313" key="1">
    <source>
        <dbReference type="EMBL" id="KOX76070.1"/>
    </source>
</evidence>
<dbReference type="AlphaFoldDB" id="A0A0M9A2Q8"/>
<name>A0A0M9A2Q8_9HYME</name>
<reference evidence="1 2" key="1">
    <citation type="submission" date="2015-07" db="EMBL/GenBank/DDBJ databases">
        <title>The genome of Melipona quadrifasciata.</title>
        <authorList>
            <person name="Pan H."/>
            <person name="Kapheim K."/>
        </authorList>
    </citation>
    <scope>NUCLEOTIDE SEQUENCE [LARGE SCALE GENOMIC DNA]</scope>
    <source>
        <strain evidence="1">0111107301</strain>
        <tissue evidence="1">Whole body</tissue>
    </source>
</reference>
<protein>
    <submittedName>
        <fullName evidence="1">Uncharacterized protein</fullName>
    </submittedName>
</protein>
<evidence type="ECO:0000313" key="2">
    <source>
        <dbReference type="Proteomes" id="UP000053105"/>
    </source>
</evidence>
<gene>
    <name evidence="1" type="ORF">WN51_12882</name>
</gene>
<dbReference type="Proteomes" id="UP000053105">
    <property type="component" value="Unassembled WGS sequence"/>
</dbReference>
<sequence length="205" mass="23748">MRTPFLCGKCFEHMLHAKLMKSDWLFRWYYADMRRRLARRHAILHNVICRFCRPVSPETLATWLDVFGEDKTIDRGLKHGTNFPEHYLSIKLCDQVAPNPNITKKSNTSSVIWFACIQFVPPMNPLLPRFFLKSRPLYMTSLLARILLAMNESMKRYSKTTCSYITTTKQHMKRQGLGMRQGQLAKANKHINVKGTHPGAILPGP</sequence>
<accession>A0A0M9A2Q8</accession>